<feature type="non-terminal residue" evidence="2">
    <location>
        <position position="1"/>
    </location>
</feature>
<dbReference type="EMBL" id="CAAE01014878">
    <property type="protein sequence ID" value="CAG06200.1"/>
    <property type="molecule type" value="Genomic_DNA"/>
</dbReference>
<evidence type="ECO:0000313" key="2">
    <source>
        <dbReference type="EMBL" id="CAG06200.1"/>
    </source>
</evidence>
<accession>Q4RZI2</accession>
<gene>
    <name evidence="2" type="ORF">GSTENG00026478001</name>
</gene>
<dbReference type="KEGG" id="tng:GSTEN00026478G001"/>
<dbReference type="AlphaFoldDB" id="Q4RZI2"/>
<protein>
    <submittedName>
        <fullName evidence="2">(spotted green pufferfish) hypothetical protein</fullName>
    </submittedName>
</protein>
<evidence type="ECO:0000256" key="1">
    <source>
        <dbReference type="SAM" id="MobiDB-lite"/>
    </source>
</evidence>
<organism evidence="2">
    <name type="scientific">Tetraodon nigroviridis</name>
    <name type="common">Spotted green pufferfish</name>
    <name type="synonym">Chelonodon nigroviridis</name>
    <dbReference type="NCBI Taxonomy" id="99883"/>
    <lineage>
        <taxon>Eukaryota</taxon>
        <taxon>Metazoa</taxon>
        <taxon>Chordata</taxon>
        <taxon>Craniata</taxon>
        <taxon>Vertebrata</taxon>
        <taxon>Euteleostomi</taxon>
        <taxon>Actinopterygii</taxon>
        <taxon>Neopterygii</taxon>
        <taxon>Teleostei</taxon>
        <taxon>Neoteleostei</taxon>
        <taxon>Acanthomorphata</taxon>
        <taxon>Eupercaria</taxon>
        <taxon>Tetraodontiformes</taxon>
        <taxon>Tetradontoidea</taxon>
        <taxon>Tetraodontidae</taxon>
        <taxon>Tetraodon</taxon>
    </lineage>
</organism>
<dbReference type="OrthoDB" id="10468610at2759"/>
<feature type="region of interest" description="Disordered" evidence="1">
    <location>
        <begin position="1"/>
        <end position="74"/>
    </location>
</feature>
<reference evidence="2" key="2">
    <citation type="submission" date="2004-02" db="EMBL/GenBank/DDBJ databases">
        <authorList>
            <consortium name="Genoscope"/>
            <consortium name="Whitehead Institute Centre for Genome Research"/>
        </authorList>
    </citation>
    <scope>NUCLEOTIDE SEQUENCE</scope>
</reference>
<comment type="caution">
    <text evidence="2">The sequence shown here is derived from an EMBL/GenBank/DDBJ whole genome shotgun (WGS) entry which is preliminary data.</text>
</comment>
<feature type="compositionally biased region" description="Basic residues" evidence="1">
    <location>
        <begin position="32"/>
        <end position="47"/>
    </location>
</feature>
<proteinExistence type="predicted"/>
<sequence length="74" mass="8470">HESHEDAMTTEITEELQPAKVPLHPKDIVSSKKVHALRKEQKRKLSKQRSMGSPIDYSPLPIDKHEPEFVSIQS</sequence>
<name>Q4RZI2_TETNG</name>
<reference evidence="2" key="1">
    <citation type="journal article" date="2004" name="Nature">
        <title>Genome duplication in the teleost fish Tetraodon nigroviridis reveals the early vertebrate proto-karyotype.</title>
        <authorList>
            <person name="Jaillon O."/>
            <person name="Aury J.-M."/>
            <person name="Brunet F."/>
            <person name="Petit J.-L."/>
            <person name="Stange-Thomann N."/>
            <person name="Mauceli E."/>
            <person name="Bouneau L."/>
            <person name="Fischer C."/>
            <person name="Ozouf-Costaz C."/>
            <person name="Bernot A."/>
            <person name="Nicaud S."/>
            <person name="Jaffe D."/>
            <person name="Fisher S."/>
            <person name="Lutfalla G."/>
            <person name="Dossat C."/>
            <person name="Segurens B."/>
            <person name="Dasilva C."/>
            <person name="Salanoubat M."/>
            <person name="Levy M."/>
            <person name="Boudet N."/>
            <person name="Castellano S."/>
            <person name="Anthouard V."/>
            <person name="Jubin C."/>
            <person name="Castelli V."/>
            <person name="Katinka M."/>
            <person name="Vacherie B."/>
            <person name="Biemont C."/>
            <person name="Skalli Z."/>
            <person name="Cattolico L."/>
            <person name="Poulain J."/>
            <person name="De Berardinis V."/>
            <person name="Cruaud C."/>
            <person name="Duprat S."/>
            <person name="Brottier P."/>
            <person name="Coutanceau J.-P."/>
            <person name="Gouzy J."/>
            <person name="Parra G."/>
            <person name="Lardier G."/>
            <person name="Chapple C."/>
            <person name="McKernan K.J."/>
            <person name="McEwan P."/>
            <person name="Bosak S."/>
            <person name="Kellis M."/>
            <person name="Volff J.-N."/>
            <person name="Guigo R."/>
            <person name="Zody M.C."/>
            <person name="Mesirov J."/>
            <person name="Lindblad-Toh K."/>
            <person name="Birren B."/>
            <person name="Nusbaum C."/>
            <person name="Kahn D."/>
            <person name="Robinson-Rechavi M."/>
            <person name="Laudet V."/>
            <person name="Schachter V."/>
            <person name="Quetier F."/>
            <person name="Saurin W."/>
            <person name="Scarpelli C."/>
            <person name="Wincker P."/>
            <person name="Lander E.S."/>
            <person name="Weissenbach J."/>
            <person name="Roest Crollius H."/>
        </authorList>
    </citation>
    <scope>NUCLEOTIDE SEQUENCE [LARGE SCALE GENOMIC DNA]</scope>
</reference>